<feature type="compositionally biased region" description="Basic and acidic residues" evidence="1">
    <location>
        <begin position="126"/>
        <end position="149"/>
    </location>
</feature>
<evidence type="ECO:0000313" key="2">
    <source>
        <dbReference type="EMBL" id="AEM87093.1"/>
    </source>
</evidence>
<dbReference type="Proteomes" id="UP000008703">
    <property type="component" value="Chromosome"/>
</dbReference>
<keyword evidence="3" id="KW-1185">Reference proteome</keyword>
<proteinExistence type="predicted"/>
<evidence type="ECO:0000256" key="1">
    <source>
        <dbReference type="SAM" id="MobiDB-lite"/>
    </source>
</evidence>
<feature type="region of interest" description="Disordered" evidence="1">
    <location>
        <begin position="121"/>
        <end position="170"/>
    </location>
</feature>
<name>G2P7D3_STRV4</name>
<protein>
    <submittedName>
        <fullName evidence="2">Uncharacterized protein</fullName>
    </submittedName>
</protein>
<accession>G2P7D3</accession>
<dbReference type="EMBL" id="CP002994">
    <property type="protein sequence ID" value="AEM87093.1"/>
    <property type="molecule type" value="Genomic_DNA"/>
</dbReference>
<dbReference type="HOGENOM" id="CLU_1767044_0_0_11"/>
<dbReference type="KEGG" id="svl:Strvi_7758"/>
<dbReference type="RefSeq" id="WP_014060563.1">
    <property type="nucleotide sequence ID" value="NC_015957.1"/>
</dbReference>
<evidence type="ECO:0000313" key="3">
    <source>
        <dbReference type="Proteomes" id="UP000008703"/>
    </source>
</evidence>
<dbReference type="AlphaFoldDB" id="G2P7D3"/>
<gene>
    <name evidence="2" type="ORF">Strvi_7758</name>
</gene>
<reference evidence="2" key="1">
    <citation type="submission" date="2011-08" db="EMBL/GenBank/DDBJ databases">
        <title>Complete sequence of chromosome of Streptomyces violaceusniger Tu 4113.</title>
        <authorList>
            <consortium name="US DOE Joint Genome Institute"/>
            <person name="Lucas S."/>
            <person name="Han J."/>
            <person name="Lapidus A."/>
            <person name="Cheng J.-F."/>
            <person name="Goodwin L."/>
            <person name="Pitluck S."/>
            <person name="Peters L."/>
            <person name="Ivanova N."/>
            <person name="Daligault H."/>
            <person name="Detter J.C."/>
            <person name="Han C."/>
            <person name="Tapia R."/>
            <person name="Land M."/>
            <person name="Hauser L."/>
            <person name="Kyrpides N."/>
            <person name="Ivanova N."/>
            <person name="Pagani I."/>
            <person name="Hagen A."/>
            <person name="Katz L."/>
            <person name="Fiedler H.-P."/>
            <person name="Keasling J."/>
            <person name="Fortman J."/>
            <person name="Woyke T."/>
        </authorList>
    </citation>
    <scope>NUCLEOTIDE SEQUENCE [LARGE SCALE GENOMIC DNA]</scope>
    <source>
        <strain evidence="2">Tu 4113</strain>
    </source>
</reference>
<sequence length="170" mass="19314">MPPRPDPTPRRRVVRAEDFYQPPPTQPAGAWALVPPAERAVIWFEQQAQRRLPRPPDGVDLGGPPLFAQINHGRWVATCDQCTSAQLVSPEDPRFFCVECLTPAWRRVRFPEDPAAVEQEIGGLPVRERNWWHPDDDRAWGRPSPHEDAPPAETAEPERPPSLPTEEESR</sequence>
<dbReference type="eggNOG" id="ENOG5031V39">
    <property type="taxonomic scope" value="Bacteria"/>
</dbReference>
<organism evidence="2 3">
    <name type="scientific">Streptomyces violaceusniger (strain Tu 4113)</name>
    <dbReference type="NCBI Taxonomy" id="653045"/>
    <lineage>
        <taxon>Bacteria</taxon>
        <taxon>Bacillati</taxon>
        <taxon>Actinomycetota</taxon>
        <taxon>Actinomycetes</taxon>
        <taxon>Kitasatosporales</taxon>
        <taxon>Streptomycetaceae</taxon>
        <taxon>Streptomyces</taxon>
        <taxon>Streptomyces violaceusniger group</taxon>
    </lineage>
</organism>
<feature type="region of interest" description="Disordered" evidence="1">
    <location>
        <begin position="1"/>
        <end position="28"/>
    </location>
</feature>